<reference evidence="1 2" key="1">
    <citation type="submission" date="2015-02" db="EMBL/GenBank/DDBJ databases">
        <title>Complete genome sequences of Edwardsiella bacteriophages, PEi20 and PEi26.</title>
        <authorList>
            <person name="Yasuike M."/>
            <person name="Nishiki I."/>
            <person name="Iwasaki Y."/>
            <person name="Nakamura Y."/>
            <person name="Fujiwara A."/>
            <person name="Hassan E.S."/>
            <person name="Mahmoud M.M."/>
            <person name="Kawato Y."/>
            <person name="Nagai S."/>
            <person name="Kobayashi T."/>
            <person name="Ototake M."/>
            <person name="Nakai T."/>
        </authorList>
    </citation>
    <scope>NUCLEOTIDE SEQUENCE [LARGE SCALE GENOMIC DNA]</scope>
</reference>
<name>A0A0B6VLG5_9CAUD</name>
<evidence type="ECO:0000313" key="2">
    <source>
        <dbReference type="Proteomes" id="UP000225144"/>
    </source>
</evidence>
<accession>A0A0B6VLG5</accession>
<organism evidence="1 2">
    <name type="scientific">Edwardsiella phage PEi26</name>
    <dbReference type="NCBI Taxonomy" id="1608311"/>
    <lineage>
        <taxon>Viruses</taxon>
        <taxon>Duplodnaviria</taxon>
        <taxon>Heunggongvirae</taxon>
        <taxon>Uroviricota</taxon>
        <taxon>Caudoviricetes</taxon>
        <taxon>Pantevenvirales</taxon>
        <taxon>Straboviridae</taxon>
        <taxon>Tevenvirinae</taxon>
        <taxon>Kanagawavirus</taxon>
        <taxon>Kanagawavirus pei20</taxon>
    </lineage>
</organism>
<proteinExistence type="predicted"/>
<sequence>MTVVHSYIGIIELQHFHSTGALENCRIFPRPLGGSENKYAWTEPLKGEMWNEALTVAELEEYLDA</sequence>
<dbReference type="Proteomes" id="UP000225144">
    <property type="component" value="Genome"/>
</dbReference>
<dbReference type="EMBL" id="AP014715">
    <property type="protein sequence ID" value="BAQ23022.1"/>
    <property type="molecule type" value="Genomic_DNA"/>
</dbReference>
<evidence type="ECO:0000313" key="1">
    <source>
        <dbReference type="EMBL" id="BAQ23022.1"/>
    </source>
</evidence>
<protein>
    <submittedName>
        <fullName evidence="1">Uncharacterized protein</fullName>
    </submittedName>
</protein>